<gene>
    <name evidence="3" type="ORF">GPEL0_01f4090</name>
</gene>
<dbReference type="InterPro" id="IPR050452">
    <property type="entry name" value="Metacaspase"/>
</dbReference>
<evidence type="ECO:0000313" key="4">
    <source>
        <dbReference type="Proteomes" id="UP000194153"/>
    </source>
</evidence>
<reference evidence="4" key="1">
    <citation type="submission" date="2017-05" db="EMBL/GenBank/DDBJ databases">
        <title>Draft genome sequence of Geobacter pelophilus, a iron(III)-reducing bacteria.</title>
        <authorList>
            <person name="Aoyagi T."/>
            <person name="Koike H."/>
            <person name="Morita T."/>
            <person name="Sato Y."/>
            <person name="Habe H."/>
            <person name="Hori T."/>
        </authorList>
    </citation>
    <scope>NUCLEOTIDE SEQUENCE [LARGE SCALE GENOMIC DNA]</scope>
    <source>
        <strain evidence="4">Drf2</strain>
    </source>
</reference>
<feature type="signal peptide" evidence="1">
    <location>
        <begin position="1"/>
        <end position="21"/>
    </location>
</feature>
<keyword evidence="4" id="KW-1185">Reference proteome</keyword>
<dbReference type="PANTHER" id="PTHR48104">
    <property type="entry name" value="METACASPASE-4"/>
    <property type="match status" value="1"/>
</dbReference>
<evidence type="ECO:0000313" key="3">
    <source>
        <dbReference type="EMBL" id="GAW67976.1"/>
    </source>
</evidence>
<dbReference type="EMBL" id="BDQG01000001">
    <property type="protein sequence ID" value="GAW67976.1"/>
    <property type="molecule type" value="Genomic_DNA"/>
</dbReference>
<dbReference type="Pfam" id="PF00656">
    <property type="entry name" value="Peptidase_C14"/>
    <property type="match status" value="1"/>
</dbReference>
<dbReference type="Proteomes" id="UP000194153">
    <property type="component" value="Unassembled WGS sequence"/>
</dbReference>
<proteinExistence type="predicted"/>
<protein>
    <submittedName>
        <fullName evidence="3">Polysaccharide deacetylase</fullName>
    </submittedName>
</protein>
<feature type="chain" id="PRO_5047280971" evidence="1">
    <location>
        <begin position="22"/>
        <end position="457"/>
    </location>
</feature>
<sequence length="457" mass="50021">MILVLLACAMLLPGCATTTSAPQSPYLIAPAFKDLKIVMAPPEVDLSNNVVKEVPSCDLACDYQKIIAEEAQKYFADSLGAKVVTGSQEDYDVKLVMKVNKLMYKLACRYNWPSGGYYEHLTFTGVLEAYDSSNQLLWSSNDRVFAHNPSYDFSDGPAFDHGIAMSITSRLFFETLTKDLVTSNTLAKMQKRVGLTELAKDIHDLPPVLAPKAANNYAVVIGIERYRDLNKADYAVRDAELMKRYLTELLGYPKENVIGLMNEHATRSDISKHLGSWLLNRVNSDSTVFVYYAGHGAPDPITGDAYLVPFDGDPAYPDSTAISIKKLYESLGKLPAKQVVVALDSCFSGSGGRSVIQQGVRPLVMSNINKLTVSDNMAVLAASSGNQTSTSYDKAGHGLFTYFLLKGIKDSVVDNKALDLQSLYNRLLPSVQKEALLKNVVQTPVLLVGTGSKITLR</sequence>
<accession>A0ABQ0MLL3</accession>
<dbReference type="SUPFAM" id="SSF52129">
    <property type="entry name" value="Caspase-like"/>
    <property type="match status" value="1"/>
</dbReference>
<comment type="caution">
    <text evidence="3">The sequence shown here is derived from an EMBL/GenBank/DDBJ whole genome shotgun (WGS) entry which is preliminary data.</text>
</comment>
<feature type="domain" description="Peptidase C14 caspase" evidence="2">
    <location>
        <begin position="217"/>
        <end position="434"/>
    </location>
</feature>
<evidence type="ECO:0000259" key="2">
    <source>
        <dbReference type="Pfam" id="PF00656"/>
    </source>
</evidence>
<organism evidence="3 4">
    <name type="scientific">Geoanaerobacter pelophilus</name>
    <dbReference type="NCBI Taxonomy" id="60036"/>
    <lineage>
        <taxon>Bacteria</taxon>
        <taxon>Pseudomonadati</taxon>
        <taxon>Thermodesulfobacteriota</taxon>
        <taxon>Desulfuromonadia</taxon>
        <taxon>Geobacterales</taxon>
        <taxon>Geobacteraceae</taxon>
        <taxon>Geoanaerobacter</taxon>
    </lineage>
</organism>
<evidence type="ECO:0000256" key="1">
    <source>
        <dbReference type="SAM" id="SignalP"/>
    </source>
</evidence>
<dbReference type="PANTHER" id="PTHR48104:SF30">
    <property type="entry name" value="METACASPASE-1"/>
    <property type="match status" value="1"/>
</dbReference>
<dbReference type="InterPro" id="IPR029030">
    <property type="entry name" value="Caspase-like_dom_sf"/>
</dbReference>
<name>A0ABQ0MLL3_9BACT</name>
<dbReference type="Gene3D" id="3.40.50.1460">
    <property type="match status" value="1"/>
</dbReference>
<dbReference type="InterPro" id="IPR011600">
    <property type="entry name" value="Pept_C14_caspase"/>
</dbReference>
<keyword evidence="1" id="KW-0732">Signal</keyword>